<dbReference type="Proteomes" id="UP000002051">
    <property type="component" value="Chromosome 5"/>
</dbReference>
<reference evidence="2 4" key="1">
    <citation type="journal article" date="2011" name="Nature">
        <title>The Medicago genome provides insight into the evolution of rhizobial symbioses.</title>
        <authorList>
            <person name="Young N.D."/>
            <person name="Debelle F."/>
            <person name="Oldroyd G.E."/>
            <person name="Geurts R."/>
            <person name="Cannon S.B."/>
            <person name="Udvardi M.K."/>
            <person name="Benedito V.A."/>
            <person name="Mayer K.F."/>
            <person name="Gouzy J."/>
            <person name="Schoof H."/>
            <person name="Van de Peer Y."/>
            <person name="Proost S."/>
            <person name="Cook D.R."/>
            <person name="Meyers B.C."/>
            <person name="Spannagl M."/>
            <person name="Cheung F."/>
            <person name="De Mita S."/>
            <person name="Krishnakumar V."/>
            <person name="Gundlach H."/>
            <person name="Zhou S."/>
            <person name="Mudge J."/>
            <person name="Bharti A.K."/>
            <person name="Murray J.D."/>
            <person name="Naoumkina M.A."/>
            <person name="Rosen B."/>
            <person name="Silverstein K.A."/>
            <person name="Tang H."/>
            <person name="Rombauts S."/>
            <person name="Zhao P.X."/>
            <person name="Zhou P."/>
            <person name="Barbe V."/>
            <person name="Bardou P."/>
            <person name="Bechner M."/>
            <person name="Bellec A."/>
            <person name="Berger A."/>
            <person name="Berges H."/>
            <person name="Bidwell S."/>
            <person name="Bisseling T."/>
            <person name="Choisne N."/>
            <person name="Couloux A."/>
            <person name="Denny R."/>
            <person name="Deshpande S."/>
            <person name="Dai X."/>
            <person name="Doyle J.J."/>
            <person name="Dudez A.M."/>
            <person name="Farmer A.D."/>
            <person name="Fouteau S."/>
            <person name="Franken C."/>
            <person name="Gibelin C."/>
            <person name="Gish J."/>
            <person name="Goldstein S."/>
            <person name="Gonzalez A.J."/>
            <person name="Green P.J."/>
            <person name="Hallab A."/>
            <person name="Hartog M."/>
            <person name="Hua A."/>
            <person name="Humphray S.J."/>
            <person name="Jeong D.H."/>
            <person name="Jing Y."/>
            <person name="Jocker A."/>
            <person name="Kenton S.M."/>
            <person name="Kim D.J."/>
            <person name="Klee K."/>
            <person name="Lai H."/>
            <person name="Lang C."/>
            <person name="Lin S."/>
            <person name="Macmil S.L."/>
            <person name="Magdelenat G."/>
            <person name="Matthews L."/>
            <person name="McCorrison J."/>
            <person name="Monaghan E.L."/>
            <person name="Mun J.H."/>
            <person name="Najar F.Z."/>
            <person name="Nicholson C."/>
            <person name="Noirot C."/>
            <person name="O'Bleness M."/>
            <person name="Paule C.R."/>
            <person name="Poulain J."/>
            <person name="Prion F."/>
            <person name="Qin B."/>
            <person name="Qu C."/>
            <person name="Retzel E.F."/>
            <person name="Riddle C."/>
            <person name="Sallet E."/>
            <person name="Samain S."/>
            <person name="Samson N."/>
            <person name="Sanders I."/>
            <person name="Saurat O."/>
            <person name="Scarpelli C."/>
            <person name="Schiex T."/>
            <person name="Segurens B."/>
            <person name="Severin A.J."/>
            <person name="Sherrier D.J."/>
            <person name="Shi R."/>
            <person name="Sims S."/>
            <person name="Singer S.R."/>
            <person name="Sinharoy S."/>
            <person name="Sterck L."/>
            <person name="Viollet A."/>
            <person name="Wang B.B."/>
            <person name="Wang K."/>
            <person name="Wang M."/>
            <person name="Wang X."/>
            <person name="Warfsmann J."/>
            <person name="Weissenbach J."/>
            <person name="White D.D."/>
            <person name="White J.D."/>
            <person name="Wiley G.B."/>
            <person name="Wincker P."/>
            <person name="Xing Y."/>
            <person name="Yang L."/>
            <person name="Yao Z."/>
            <person name="Ying F."/>
            <person name="Zhai J."/>
            <person name="Zhou L."/>
            <person name="Zuber A."/>
            <person name="Denarie J."/>
            <person name="Dixon R.A."/>
            <person name="May G.D."/>
            <person name="Schwartz D.C."/>
            <person name="Rogers J."/>
            <person name="Quetier F."/>
            <person name="Town C.D."/>
            <person name="Roe B.A."/>
        </authorList>
    </citation>
    <scope>NUCLEOTIDE SEQUENCE [LARGE SCALE GENOMIC DNA]</scope>
    <source>
        <strain evidence="2">A17</strain>
        <strain evidence="3 4">cv. Jemalong A17</strain>
    </source>
</reference>
<organism evidence="2 4">
    <name type="scientific">Medicago truncatula</name>
    <name type="common">Barrel medic</name>
    <name type="synonym">Medicago tribuloides</name>
    <dbReference type="NCBI Taxonomy" id="3880"/>
    <lineage>
        <taxon>Eukaryota</taxon>
        <taxon>Viridiplantae</taxon>
        <taxon>Streptophyta</taxon>
        <taxon>Embryophyta</taxon>
        <taxon>Tracheophyta</taxon>
        <taxon>Spermatophyta</taxon>
        <taxon>Magnoliopsida</taxon>
        <taxon>eudicotyledons</taxon>
        <taxon>Gunneridae</taxon>
        <taxon>Pentapetalae</taxon>
        <taxon>rosids</taxon>
        <taxon>fabids</taxon>
        <taxon>Fabales</taxon>
        <taxon>Fabaceae</taxon>
        <taxon>Papilionoideae</taxon>
        <taxon>50 kb inversion clade</taxon>
        <taxon>NPAAA clade</taxon>
        <taxon>Hologalegina</taxon>
        <taxon>IRL clade</taxon>
        <taxon>Trifolieae</taxon>
        <taxon>Medicago</taxon>
    </lineage>
</organism>
<dbReference type="AlphaFoldDB" id="G7K9S5"/>
<dbReference type="eggNOG" id="ENOG502RQPH">
    <property type="taxonomic scope" value="Eukaryota"/>
</dbReference>
<dbReference type="SMART" id="SM00256">
    <property type="entry name" value="FBOX"/>
    <property type="match status" value="1"/>
</dbReference>
<dbReference type="PANTHER" id="PTHR31639">
    <property type="entry name" value="F-BOX PROTEIN-LIKE"/>
    <property type="match status" value="1"/>
</dbReference>
<dbReference type="OMA" id="FECINIC"/>
<dbReference type="Pfam" id="PF00646">
    <property type="entry name" value="F-box"/>
    <property type="match status" value="1"/>
</dbReference>
<dbReference type="EnsemblPlants" id="AES96546">
    <property type="protein sequence ID" value="AES96546"/>
    <property type="gene ID" value="MTR_5g038430"/>
</dbReference>
<dbReference type="InterPro" id="IPR055411">
    <property type="entry name" value="LRR_FXL15/At3g58940/PEG3-like"/>
</dbReference>
<keyword evidence="4" id="KW-1185">Reference proteome</keyword>
<dbReference type="InterPro" id="IPR001810">
    <property type="entry name" value="F-box_dom"/>
</dbReference>
<feature type="domain" description="F-box" evidence="1">
    <location>
        <begin position="95"/>
        <end position="147"/>
    </location>
</feature>
<accession>G7K9S5</accession>
<gene>
    <name evidence="2" type="ordered locus">MTR_5g038430</name>
</gene>
<dbReference type="EMBL" id="CM001221">
    <property type="protein sequence ID" value="AES96546.1"/>
    <property type="molecule type" value="Genomic_DNA"/>
</dbReference>
<dbReference type="SUPFAM" id="SSF52047">
    <property type="entry name" value="RNI-like"/>
    <property type="match status" value="1"/>
</dbReference>
<proteinExistence type="predicted"/>
<sequence>MRVPAGIELSPLCQYHFSGINFPFSYRLFGLWVEFRWSRAHGEGTLDGNRCISVIGKGSDVSSGASPALHRQAGELSIFSLMTLSNKKANYGDHLDRISDLPSNVIDGILQHLNIRDLARTSILSRKWRDIWISFPWLEFDKDFFDLYDLKDFKDHSPEVCIIITEVLLLHNGPINKFTLFIPSGFNIPFGCIVKWILFLSRKGVKFIQLASNESVPYRVPSHFFSFQKLTHVRICKFKLLVPPNFCGFKSLVHFHFERMTFEFGALESLISGCPLLEELYIVNCSGIECIDLSAPTLKVFSIEHIQAIKSICLEKAKNLIDLTLVLNQDGVSSLNKNLPEIQRLTMGFVSKMLYADIIHPSQLIGLKYLKLDRVNLDEREELLYIVSVLKSASNLVELVIENYHEKGGYKTQAAGRVEELECSSCCLRQLLIVNIKVRSYFKHVMSLIRFILANSSSLKTLTLNVHRSHNKSDVPILFNIWMKRASHRAHIEFLHQRM</sequence>
<dbReference type="Gene3D" id="3.80.10.10">
    <property type="entry name" value="Ribonuclease Inhibitor"/>
    <property type="match status" value="1"/>
</dbReference>
<dbReference type="SUPFAM" id="SSF81383">
    <property type="entry name" value="F-box domain"/>
    <property type="match status" value="1"/>
</dbReference>
<reference evidence="3" key="3">
    <citation type="submission" date="2015-04" db="UniProtKB">
        <authorList>
            <consortium name="EnsemblPlants"/>
        </authorList>
    </citation>
    <scope>IDENTIFICATION</scope>
    <source>
        <strain evidence="3">cv. Jemalong A17</strain>
    </source>
</reference>
<dbReference type="PaxDb" id="3880-AES96546"/>
<dbReference type="InterPro" id="IPR032675">
    <property type="entry name" value="LRR_dom_sf"/>
</dbReference>
<evidence type="ECO:0000313" key="4">
    <source>
        <dbReference type="Proteomes" id="UP000002051"/>
    </source>
</evidence>
<evidence type="ECO:0000313" key="2">
    <source>
        <dbReference type="EMBL" id="AES96546.1"/>
    </source>
</evidence>
<dbReference type="InterPro" id="IPR036047">
    <property type="entry name" value="F-box-like_dom_sf"/>
</dbReference>
<protein>
    <submittedName>
        <fullName evidence="2">F-box/FBD-like domain protein</fullName>
    </submittedName>
</protein>
<dbReference type="Gene3D" id="1.20.1280.50">
    <property type="match status" value="1"/>
</dbReference>
<dbReference type="HOGENOM" id="CLU_010721_0_1_1"/>
<name>G7K9S5_MEDTR</name>
<dbReference type="ExpressionAtlas" id="G7K9S5">
    <property type="expression patterns" value="differential"/>
</dbReference>
<evidence type="ECO:0000259" key="1">
    <source>
        <dbReference type="PROSITE" id="PS50181"/>
    </source>
</evidence>
<dbReference type="PROSITE" id="PS50181">
    <property type="entry name" value="FBOX"/>
    <property type="match status" value="1"/>
</dbReference>
<dbReference type="STRING" id="3880.G7K9S5"/>
<dbReference type="PANTHER" id="PTHR31639:SF237">
    <property type="entry name" value="F-BOX DOMAIN-CONTAINING PROTEIN"/>
    <property type="match status" value="1"/>
</dbReference>
<dbReference type="Pfam" id="PF24758">
    <property type="entry name" value="LRR_At5g56370"/>
    <property type="match status" value="1"/>
</dbReference>
<reference evidence="2 4" key="2">
    <citation type="journal article" date="2014" name="BMC Genomics">
        <title>An improved genome release (version Mt4.0) for the model legume Medicago truncatula.</title>
        <authorList>
            <person name="Tang H."/>
            <person name="Krishnakumar V."/>
            <person name="Bidwell S."/>
            <person name="Rosen B."/>
            <person name="Chan A."/>
            <person name="Zhou S."/>
            <person name="Gentzbittel L."/>
            <person name="Childs K.L."/>
            <person name="Yandell M."/>
            <person name="Gundlach H."/>
            <person name="Mayer K.F."/>
            <person name="Schwartz D.C."/>
            <person name="Town C.D."/>
        </authorList>
    </citation>
    <scope>GENOME REANNOTATION</scope>
    <source>
        <strain evidence="3 4">cv. Jemalong A17</strain>
    </source>
</reference>
<evidence type="ECO:0000313" key="3">
    <source>
        <dbReference type="EnsemblPlants" id="AES96546"/>
    </source>
</evidence>